<name>A0AAE1B845_9GAST</name>
<feature type="region of interest" description="Disordered" evidence="1">
    <location>
        <begin position="185"/>
        <end position="212"/>
    </location>
</feature>
<gene>
    <name evidence="2" type="ORF">RRG08_052795</name>
</gene>
<evidence type="ECO:0000313" key="2">
    <source>
        <dbReference type="EMBL" id="KAK3800412.1"/>
    </source>
</evidence>
<protein>
    <submittedName>
        <fullName evidence="2">Uncharacterized protein</fullName>
    </submittedName>
</protein>
<feature type="compositionally biased region" description="Polar residues" evidence="1">
    <location>
        <begin position="227"/>
        <end position="241"/>
    </location>
</feature>
<keyword evidence="3" id="KW-1185">Reference proteome</keyword>
<dbReference type="AlphaFoldDB" id="A0AAE1B845"/>
<feature type="region of interest" description="Disordered" evidence="1">
    <location>
        <begin position="294"/>
        <end position="325"/>
    </location>
</feature>
<evidence type="ECO:0000256" key="1">
    <source>
        <dbReference type="SAM" id="MobiDB-lite"/>
    </source>
</evidence>
<proteinExistence type="predicted"/>
<comment type="caution">
    <text evidence="2">The sequence shown here is derived from an EMBL/GenBank/DDBJ whole genome shotgun (WGS) entry which is preliminary data.</text>
</comment>
<dbReference type="EMBL" id="JAWDGP010000459">
    <property type="protein sequence ID" value="KAK3800412.1"/>
    <property type="molecule type" value="Genomic_DNA"/>
</dbReference>
<feature type="compositionally biased region" description="Acidic residues" evidence="1">
    <location>
        <begin position="315"/>
        <end position="325"/>
    </location>
</feature>
<dbReference type="Proteomes" id="UP001283361">
    <property type="component" value="Unassembled WGS sequence"/>
</dbReference>
<sequence>MEGQLAMRNSILSETTGEDAESTSVYTGSPSFKKIKTRKRKPLKTLKRFNVNNIPPYELVEWTGKDSWSEGSSLLGDRLENQLACNELINRATQTNWKWVTMAIRWGNARIIEPTWVPIPVQKRQTEIIKMSDFDKSYLGLIEQMSKASGVHVRSISTATPDDATETELLDSKVKFDLEKSKAECEADDTKAKQDETITKSETEKVEASPKKSAFDELLEATTISLNVPEVPTTTRSNTGSKKLLRTRSGKVSRTSPGRSQSRLVSKTRLLKDKCVDTLDLWFDPYLVKEELAKRRSLSDSEGPSLELDSVTQPENDEDNNKEDA</sequence>
<feature type="region of interest" description="Disordered" evidence="1">
    <location>
        <begin position="227"/>
        <end position="264"/>
    </location>
</feature>
<feature type="region of interest" description="Disordered" evidence="1">
    <location>
        <begin position="1"/>
        <end position="29"/>
    </location>
</feature>
<evidence type="ECO:0000313" key="3">
    <source>
        <dbReference type="Proteomes" id="UP001283361"/>
    </source>
</evidence>
<reference evidence="2" key="1">
    <citation type="journal article" date="2023" name="G3 (Bethesda)">
        <title>A reference genome for the long-term kleptoplast-retaining sea slug Elysia crispata morphotype clarki.</title>
        <authorList>
            <person name="Eastman K.E."/>
            <person name="Pendleton A.L."/>
            <person name="Shaikh M.A."/>
            <person name="Suttiyut T."/>
            <person name="Ogas R."/>
            <person name="Tomko P."/>
            <person name="Gavelis G."/>
            <person name="Widhalm J.R."/>
            <person name="Wisecaver J.H."/>
        </authorList>
    </citation>
    <scope>NUCLEOTIDE SEQUENCE</scope>
    <source>
        <strain evidence="2">ECLA1</strain>
    </source>
</reference>
<feature type="compositionally biased region" description="Polar residues" evidence="1">
    <location>
        <begin position="252"/>
        <end position="264"/>
    </location>
</feature>
<organism evidence="2 3">
    <name type="scientific">Elysia crispata</name>
    <name type="common">lettuce slug</name>
    <dbReference type="NCBI Taxonomy" id="231223"/>
    <lineage>
        <taxon>Eukaryota</taxon>
        <taxon>Metazoa</taxon>
        <taxon>Spiralia</taxon>
        <taxon>Lophotrochozoa</taxon>
        <taxon>Mollusca</taxon>
        <taxon>Gastropoda</taxon>
        <taxon>Heterobranchia</taxon>
        <taxon>Euthyneura</taxon>
        <taxon>Panpulmonata</taxon>
        <taxon>Sacoglossa</taxon>
        <taxon>Placobranchoidea</taxon>
        <taxon>Plakobranchidae</taxon>
        <taxon>Elysia</taxon>
    </lineage>
</organism>
<accession>A0AAE1B845</accession>